<evidence type="ECO:0000313" key="8">
    <source>
        <dbReference type="Proteomes" id="UP001519654"/>
    </source>
</evidence>
<accession>A0ABS5YUJ2</accession>
<evidence type="ECO:0000256" key="3">
    <source>
        <dbReference type="ARBA" id="ARBA00022833"/>
    </source>
</evidence>
<name>A0ABS5YUJ2_9ACTN</name>
<keyword evidence="8" id="KW-1185">Reference proteome</keyword>
<reference evidence="7 8" key="1">
    <citation type="submission" date="2021-06" db="EMBL/GenBank/DDBJ databases">
        <title>Actinoplanes lichenicola sp. nov., and Actinoplanes ovalisporus sp. nov., isolated from lichen in Thailand.</title>
        <authorList>
            <person name="Saeng-In P."/>
            <person name="Kanchanasin P."/>
            <person name="Yuki M."/>
            <person name="Kudo T."/>
            <person name="Ohkuma M."/>
            <person name="Phongsopitanun W."/>
            <person name="Tanasupawat S."/>
        </authorList>
    </citation>
    <scope>NUCLEOTIDE SEQUENCE [LARGE SCALE GENOMIC DNA]</scope>
    <source>
        <strain evidence="7 8">NBRC 110975</strain>
    </source>
</reference>
<dbReference type="PANTHER" id="PTHR33202">
    <property type="entry name" value="ZINC UPTAKE REGULATION PROTEIN"/>
    <property type="match status" value="1"/>
</dbReference>
<proteinExistence type="inferred from homology"/>
<dbReference type="Proteomes" id="UP001519654">
    <property type="component" value="Unassembled WGS sequence"/>
</dbReference>
<evidence type="ECO:0000256" key="2">
    <source>
        <dbReference type="ARBA" id="ARBA00022491"/>
    </source>
</evidence>
<dbReference type="Pfam" id="PF01475">
    <property type="entry name" value="FUR"/>
    <property type="match status" value="1"/>
</dbReference>
<evidence type="ECO:0000256" key="6">
    <source>
        <dbReference type="ARBA" id="ARBA00023163"/>
    </source>
</evidence>
<dbReference type="Gene3D" id="1.10.10.10">
    <property type="entry name" value="Winged helix-like DNA-binding domain superfamily/Winged helix DNA-binding domain"/>
    <property type="match status" value="1"/>
</dbReference>
<gene>
    <name evidence="7" type="ORF">KOI35_26815</name>
</gene>
<evidence type="ECO:0000313" key="7">
    <source>
        <dbReference type="EMBL" id="MBU2667124.1"/>
    </source>
</evidence>
<evidence type="ECO:0000256" key="5">
    <source>
        <dbReference type="ARBA" id="ARBA00023125"/>
    </source>
</evidence>
<keyword evidence="4" id="KW-0805">Transcription regulation</keyword>
<dbReference type="InterPro" id="IPR036390">
    <property type="entry name" value="WH_DNA-bd_sf"/>
</dbReference>
<evidence type="ECO:0000256" key="4">
    <source>
        <dbReference type="ARBA" id="ARBA00023015"/>
    </source>
</evidence>
<sequence>MADDRQQRVAAIRERLRSDGRRWTVVKCALVEALIDSCGHLSARELHERLAGRYPQTDHSTVYRTLHALADAGVVHTLGRPGRVRYGLADRPHHHAICAQCDAVAEIPAGEVHGLLDATETRTGFCFSGQSLTLAGRCANCG</sequence>
<dbReference type="InterPro" id="IPR036388">
    <property type="entry name" value="WH-like_DNA-bd_sf"/>
</dbReference>
<keyword evidence="2" id="KW-0678">Repressor</keyword>
<keyword evidence="5" id="KW-0238">DNA-binding</keyword>
<keyword evidence="6" id="KW-0804">Transcription</keyword>
<evidence type="ECO:0000256" key="1">
    <source>
        <dbReference type="ARBA" id="ARBA00007957"/>
    </source>
</evidence>
<comment type="caution">
    <text evidence="7">The sequence shown here is derived from an EMBL/GenBank/DDBJ whole genome shotgun (WGS) entry which is preliminary data.</text>
</comment>
<dbReference type="CDD" id="cd07153">
    <property type="entry name" value="Fur_like"/>
    <property type="match status" value="1"/>
</dbReference>
<protein>
    <submittedName>
        <fullName evidence="7">Transcriptional repressor</fullName>
    </submittedName>
</protein>
<dbReference type="SUPFAM" id="SSF46785">
    <property type="entry name" value="Winged helix' DNA-binding domain"/>
    <property type="match status" value="1"/>
</dbReference>
<organism evidence="7 8">
    <name type="scientific">Paractinoplanes bogorensis</name>
    <dbReference type="NCBI Taxonomy" id="1610840"/>
    <lineage>
        <taxon>Bacteria</taxon>
        <taxon>Bacillati</taxon>
        <taxon>Actinomycetota</taxon>
        <taxon>Actinomycetes</taxon>
        <taxon>Micromonosporales</taxon>
        <taxon>Micromonosporaceae</taxon>
        <taxon>Paractinoplanes</taxon>
    </lineage>
</organism>
<keyword evidence="3" id="KW-0862">Zinc</keyword>
<dbReference type="PANTHER" id="PTHR33202:SF7">
    <property type="entry name" value="FERRIC UPTAKE REGULATION PROTEIN"/>
    <property type="match status" value="1"/>
</dbReference>
<dbReference type="InterPro" id="IPR002481">
    <property type="entry name" value="FUR"/>
</dbReference>
<dbReference type="EMBL" id="JAHKKG010000008">
    <property type="protein sequence ID" value="MBU2667124.1"/>
    <property type="molecule type" value="Genomic_DNA"/>
</dbReference>
<dbReference type="InterPro" id="IPR043135">
    <property type="entry name" value="Fur_C"/>
</dbReference>
<dbReference type="Gene3D" id="3.30.1490.190">
    <property type="match status" value="1"/>
</dbReference>
<comment type="similarity">
    <text evidence="1">Belongs to the Fur family.</text>
</comment>